<dbReference type="KEGG" id="tet:TTHERM_000633273"/>
<sequence>MKVIEKMQLTNYINSKLDWYNTLKVFITKKQDLKNIYKNIRSDESHNICKIQATQFRRSEIHFFFVCLLVYYKQNNNLNYYQQILKII</sequence>
<dbReference type="RefSeq" id="XP_012651567.1">
    <property type="nucleotide sequence ID" value="XM_012796113.1"/>
</dbReference>
<dbReference type="AlphaFoldDB" id="W7XJS3"/>
<gene>
    <name evidence="1" type="ORF">TTHERM_000633273</name>
</gene>
<keyword evidence="2" id="KW-1185">Reference proteome</keyword>
<dbReference type="Proteomes" id="UP000009168">
    <property type="component" value="Unassembled WGS sequence"/>
</dbReference>
<protein>
    <submittedName>
        <fullName evidence="1">Uncharacterized protein</fullName>
    </submittedName>
</protein>
<evidence type="ECO:0000313" key="1">
    <source>
        <dbReference type="EMBL" id="EWS75896.1"/>
    </source>
</evidence>
<accession>W7XJS3</accession>
<proteinExistence type="predicted"/>
<dbReference type="InParanoid" id="W7XJS3"/>
<dbReference type="GeneID" id="24439941"/>
<dbReference type="EMBL" id="GG662809">
    <property type="protein sequence ID" value="EWS75896.1"/>
    <property type="molecule type" value="Genomic_DNA"/>
</dbReference>
<organism evidence="1 2">
    <name type="scientific">Tetrahymena thermophila (strain SB210)</name>
    <dbReference type="NCBI Taxonomy" id="312017"/>
    <lineage>
        <taxon>Eukaryota</taxon>
        <taxon>Sar</taxon>
        <taxon>Alveolata</taxon>
        <taxon>Ciliophora</taxon>
        <taxon>Intramacronucleata</taxon>
        <taxon>Oligohymenophorea</taxon>
        <taxon>Hymenostomatida</taxon>
        <taxon>Tetrahymenina</taxon>
        <taxon>Tetrahymenidae</taxon>
        <taxon>Tetrahymena</taxon>
    </lineage>
</organism>
<evidence type="ECO:0000313" key="2">
    <source>
        <dbReference type="Proteomes" id="UP000009168"/>
    </source>
</evidence>
<name>W7XJS3_TETTS</name>
<reference evidence="2" key="1">
    <citation type="journal article" date="2006" name="PLoS Biol.">
        <title>Macronuclear genome sequence of the ciliate Tetrahymena thermophila, a model eukaryote.</title>
        <authorList>
            <person name="Eisen J.A."/>
            <person name="Coyne R.S."/>
            <person name="Wu M."/>
            <person name="Wu D."/>
            <person name="Thiagarajan M."/>
            <person name="Wortman J.R."/>
            <person name="Badger J.H."/>
            <person name="Ren Q."/>
            <person name="Amedeo P."/>
            <person name="Jones K.M."/>
            <person name="Tallon L.J."/>
            <person name="Delcher A.L."/>
            <person name="Salzberg S.L."/>
            <person name="Silva J.C."/>
            <person name="Haas B.J."/>
            <person name="Majoros W.H."/>
            <person name="Farzad M."/>
            <person name="Carlton J.M."/>
            <person name="Smith R.K. Jr."/>
            <person name="Garg J."/>
            <person name="Pearlman R.E."/>
            <person name="Karrer K.M."/>
            <person name="Sun L."/>
            <person name="Manning G."/>
            <person name="Elde N.C."/>
            <person name="Turkewitz A.P."/>
            <person name="Asai D.J."/>
            <person name="Wilkes D.E."/>
            <person name="Wang Y."/>
            <person name="Cai H."/>
            <person name="Collins K."/>
            <person name="Stewart B.A."/>
            <person name="Lee S.R."/>
            <person name="Wilamowska K."/>
            <person name="Weinberg Z."/>
            <person name="Ruzzo W.L."/>
            <person name="Wloga D."/>
            <person name="Gaertig J."/>
            <person name="Frankel J."/>
            <person name="Tsao C.-C."/>
            <person name="Gorovsky M.A."/>
            <person name="Keeling P.J."/>
            <person name="Waller R.F."/>
            <person name="Patron N.J."/>
            <person name="Cherry J.M."/>
            <person name="Stover N.A."/>
            <person name="Krieger C.J."/>
            <person name="del Toro C."/>
            <person name="Ryder H.F."/>
            <person name="Williamson S.C."/>
            <person name="Barbeau R.A."/>
            <person name="Hamilton E.P."/>
            <person name="Orias E."/>
        </authorList>
    </citation>
    <scope>NUCLEOTIDE SEQUENCE [LARGE SCALE GENOMIC DNA]</scope>
    <source>
        <strain evidence="2">SB210</strain>
    </source>
</reference>